<dbReference type="EMBL" id="KI913139">
    <property type="protein sequence ID" value="ETV75701.1"/>
    <property type="molecule type" value="Genomic_DNA"/>
</dbReference>
<dbReference type="AlphaFoldDB" id="W4G8U0"/>
<name>W4G8U0_APHAT</name>
<reference evidence="10" key="1">
    <citation type="submission" date="2013-12" db="EMBL/GenBank/DDBJ databases">
        <title>The Genome Sequence of Aphanomyces astaci APO3.</title>
        <authorList>
            <consortium name="The Broad Institute Genomics Platform"/>
            <person name="Russ C."/>
            <person name="Tyler B."/>
            <person name="van West P."/>
            <person name="Dieguez-Uribeondo J."/>
            <person name="Young S.K."/>
            <person name="Zeng Q."/>
            <person name="Gargeya S."/>
            <person name="Fitzgerald M."/>
            <person name="Abouelleil A."/>
            <person name="Alvarado L."/>
            <person name="Chapman S.B."/>
            <person name="Gainer-Dewar J."/>
            <person name="Goldberg J."/>
            <person name="Griggs A."/>
            <person name="Gujja S."/>
            <person name="Hansen M."/>
            <person name="Howarth C."/>
            <person name="Imamovic A."/>
            <person name="Ireland A."/>
            <person name="Larimer J."/>
            <person name="McCowan C."/>
            <person name="Murphy C."/>
            <person name="Pearson M."/>
            <person name="Poon T.W."/>
            <person name="Priest M."/>
            <person name="Roberts A."/>
            <person name="Saif S."/>
            <person name="Shea T."/>
            <person name="Sykes S."/>
            <person name="Wortman J."/>
            <person name="Nusbaum C."/>
            <person name="Birren B."/>
        </authorList>
    </citation>
    <scope>NUCLEOTIDE SEQUENCE [LARGE SCALE GENOMIC DNA]</scope>
    <source>
        <strain evidence="10">APO3</strain>
    </source>
</reference>
<evidence type="ECO:0000256" key="7">
    <source>
        <dbReference type="ARBA" id="ARBA00030245"/>
    </source>
</evidence>
<dbReference type="Pfam" id="PF01652">
    <property type="entry name" value="IF4E"/>
    <property type="match status" value="1"/>
</dbReference>
<dbReference type="InterPro" id="IPR023398">
    <property type="entry name" value="TIF_eIF4e-like"/>
</dbReference>
<evidence type="ECO:0000256" key="9">
    <source>
        <dbReference type="SAM" id="MobiDB-lite"/>
    </source>
</evidence>
<dbReference type="InterPro" id="IPR001040">
    <property type="entry name" value="TIF_eIF_4E"/>
</dbReference>
<dbReference type="GO" id="GO:0000340">
    <property type="term" value="F:RNA 7-methylguanosine cap binding"/>
    <property type="evidence" value="ECO:0007669"/>
    <property type="project" value="TreeGrafter"/>
</dbReference>
<dbReference type="GeneID" id="20812081"/>
<dbReference type="GO" id="GO:0006417">
    <property type="term" value="P:regulation of translation"/>
    <property type="evidence" value="ECO:0007669"/>
    <property type="project" value="UniProtKB-KW"/>
</dbReference>
<dbReference type="GO" id="GO:0016281">
    <property type="term" value="C:eukaryotic translation initiation factor 4F complex"/>
    <property type="evidence" value="ECO:0007669"/>
    <property type="project" value="TreeGrafter"/>
</dbReference>
<evidence type="ECO:0000256" key="2">
    <source>
        <dbReference type="ARBA" id="ARBA00022540"/>
    </source>
</evidence>
<keyword evidence="3" id="KW-0810">Translation regulation</keyword>
<gene>
    <name evidence="10" type="ORF">H257_10085</name>
</gene>
<feature type="region of interest" description="Disordered" evidence="9">
    <location>
        <begin position="1"/>
        <end position="30"/>
    </location>
</feature>
<evidence type="ECO:0000256" key="8">
    <source>
        <dbReference type="RuleBase" id="RU004374"/>
    </source>
</evidence>
<dbReference type="PANTHER" id="PTHR11960:SF8">
    <property type="entry name" value="EUKARYOTIC TRANSLATION INITIATION FACTOR 4E1-RELATED"/>
    <property type="match status" value="1"/>
</dbReference>
<dbReference type="OrthoDB" id="590761at2759"/>
<dbReference type="GO" id="GO:0003743">
    <property type="term" value="F:translation initiation factor activity"/>
    <property type="evidence" value="ECO:0007669"/>
    <property type="project" value="UniProtKB-KW"/>
</dbReference>
<dbReference type="Gene3D" id="3.30.760.10">
    <property type="entry name" value="RNA Cap, Translation Initiation Factor Eif4e"/>
    <property type="match status" value="1"/>
</dbReference>
<dbReference type="RefSeq" id="XP_009834832.1">
    <property type="nucleotide sequence ID" value="XM_009836530.1"/>
</dbReference>
<evidence type="ECO:0000256" key="4">
    <source>
        <dbReference type="ARBA" id="ARBA00022884"/>
    </source>
</evidence>
<evidence type="ECO:0000256" key="6">
    <source>
        <dbReference type="ARBA" id="ARBA00023157"/>
    </source>
</evidence>
<keyword evidence="4 8" id="KW-0694">RNA-binding</keyword>
<proteinExistence type="inferred from homology"/>
<dbReference type="FunFam" id="3.30.760.10:FF:000003">
    <property type="entry name" value="Eukaryotic translation initiation factor 4E"/>
    <property type="match status" value="1"/>
</dbReference>
<organism evidence="10">
    <name type="scientific">Aphanomyces astaci</name>
    <name type="common">Crayfish plague agent</name>
    <dbReference type="NCBI Taxonomy" id="112090"/>
    <lineage>
        <taxon>Eukaryota</taxon>
        <taxon>Sar</taxon>
        <taxon>Stramenopiles</taxon>
        <taxon>Oomycota</taxon>
        <taxon>Saprolegniomycetes</taxon>
        <taxon>Saprolegniales</taxon>
        <taxon>Verrucalvaceae</taxon>
        <taxon>Aphanomyces</taxon>
    </lineage>
</organism>
<keyword evidence="2 8" id="KW-0396">Initiation factor</keyword>
<dbReference type="VEuPathDB" id="FungiDB:H257_10085"/>
<protein>
    <recommendedName>
        <fullName evidence="7">mRNA cap-binding protein</fullName>
    </recommendedName>
</protein>
<dbReference type="SUPFAM" id="SSF55418">
    <property type="entry name" value="eIF4e-like"/>
    <property type="match status" value="1"/>
</dbReference>
<evidence type="ECO:0000313" key="10">
    <source>
        <dbReference type="EMBL" id="ETV75701.1"/>
    </source>
</evidence>
<comment type="similarity">
    <text evidence="1 8">Belongs to the eukaryotic initiation factor 4E family.</text>
</comment>
<feature type="compositionally biased region" description="Low complexity" evidence="9">
    <location>
        <begin position="16"/>
        <end position="30"/>
    </location>
</feature>
<dbReference type="PANTHER" id="PTHR11960">
    <property type="entry name" value="EUKARYOTIC TRANSLATION INITIATION FACTOR 4E RELATED"/>
    <property type="match status" value="1"/>
</dbReference>
<accession>W4G8U0</accession>
<evidence type="ECO:0000256" key="3">
    <source>
        <dbReference type="ARBA" id="ARBA00022845"/>
    </source>
</evidence>
<evidence type="ECO:0000256" key="1">
    <source>
        <dbReference type="ARBA" id="ARBA00009860"/>
    </source>
</evidence>
<evidence type="ECO:0000256" key="5">
    <source>
        <dbReference type="ARBA" id="ARBA00022917"/>
    </source>
</evidence>
<keyword evidence="5 8" id="KW-0648">Protein biosynthesis</keyword>
<keyword evidence="6" id="KW-1015">Disulfide bond</keyword>
<sequence>MSDDESKPVVAAPEGADATAVDTHDAAASTDDAAVEPIPTAPVVKHPLQHRWVLWYDNPKKKLANESWEENLKVVYTFDTVEDFWGMFNNILPPTKLLVGSNYHLFKEGIRPMWEDPINAKGGKWVLTNNRQRRARLDDAWMNTMLALIGECLEDDDDLSGAVVSVRKTQDRVAVWTQTATNEPLQRKVGSNFRKVLDLSKNEGLKYQSHADAAASGSSYQNEVVYDA</sequence>
<dbReference type="STRING" id="112090.W4G8U0"/>